<keyword evidence="4" id="KW-0472">Membrane</keyword>
<dbReference type="SUPFAM" id="SSF50978">
    <property type="entry name" value="WD40 repeat-like"/>
    <property type="match status" value="1"/>
</dbReference>
<dbReference type="EMBL" id="KV419420">
    <property type="protein sequence ID" value="KZS90610.1"/>
    <property type="molecule type" value="Genomic_DNA"/>
</dbReference>
<proteinExistence type="predicted"/>
<sequence length="446" mass="48413">MNYALAKRLTGHSATVNCFAFDSQGQLMASGGDDQRVIIWSMDKLVKFQEISNDSWGQITCLQWLGEESSASKTLCFGCGRGLIHLYHQTVPGEKFTERCTIPYQARTSIEAMAYDTQGRRLVVATAHGDIGLWLVPKGGGAPSQSWNASLFGTDAVVRGLVFDEDQSSVDVFCTETGTIHTFDIETGTQSSTPYRIAESRIGSICHAPTKRYVLIDNLGDGCSMYHYTKTKLELVRSFDVIRKGKLFPFKAVFAESATLAVSGSDHGKVYIFDATTSRLTQVLCHGKASVQTVGSFSYSDQHLIVSGENGSNATICVYKRSLSRTPAQLQTLLLMIITAVISGFVLLILLSTIDIPGPVEKTWNAMPSFSSLTSFRSMATVQVPHVSESPGSTVPTLDAGPKFVDNLESLDALDDIDGADDLDDLDDIDDLDTINQGSQPLCLVP</sequence>
<dbReference type="Proteomes" id="UP000076722">
    <property type="component" value="Unassembled WGS sequence"/>
</dbReference>
<evidence type="ECO:0000256" key="1">
    <source>
        <dbReference type="ARBA" id="ARBA00022574"/>
    </source>
</evidence>
<evidence type="ECO:0000256" key="3">
    <source>
        <dbReference type="PROSITE-ProRule" id="PRU00221"/>
    </source>
</evidence>
<dbReference type="SMART" id="SM00320">
    <property type="entry name" value="WD40"/>
    <property type="match status" value="4"/>
</dbReference>
<dbReference type="PANTHER" id="PTHR22838">
    <property type="entry name" value="WD REPEAT PROTEIN 26-RELATED"/>
    <property type="match status" value="1"/>
</dbReference>
<dbReference type="STRING" id="1314777.A0A164RJF5"/>
<dbReference type="PANTHER" id="PTHR22838:SF0">
    <property type="entry name" value="WD REPEAT-CONTAINING PROTEIN 26"/>
    <property type="match status" value="1"/>
</dbReference>
<feature type="repeat" description="WD" evidence="3">
    <location>
        <begin position="9"/>
        <end position="43"/>
    </location>
</feature>
<organism evidence="5 6">
    <name type="scientific">Sistotremastrum niveocremeum HHB9708</name>
    <dbReference type="NCBI Taxonomy" id="1314777"/>
    <lineage>
        <taxon>Eukaryota</taxon>
        <taxon>Fungi</taxon>
        <taxon>Dikarya</taxon>
        <taxon>Basidiomycota</taxon>
        <taxon>Agaricomycotina</taxon>
        <taxon>Agaricomycetes</taxon>
        <taxon>Sistotremastrales</taxon>
        <taxon>Sistotremastraceae</taxon>
        <taxon>Sertulicium</taxon>
        <taxon>Sertulicium niveocremeum</taxon>
    </lineage>
</organism>
<protein>
    <submittedName>
        <fullName evidence="5">WD40 repeat-like protein</fullName>
    </submittedName>
</protein>
<accession>A0A164RJF5</accession>
<dbReference type="AlphaFoldDB" id="A0A164RJF5"/>
<keyword evidence="4" id="KW-1133">Transmembrane helix</keyword>
<dbReference type="InterPro" id="IPR051350">
    <property type="entry name" value="WD_repeat-ST_regulator"/>
</dbReference>
<keyword evidence="4" id="KW-0812">Transmembrane</keyword>
<dbReference type="InterPro" id="IPR015943">
    <property type="entry name" value="WD40/YVTN_repeat-like_dom_sf"/>
</dbReference>
<feature type="transmembrane region" description="Helical" evidence="4">
    <location>
        <begin position="330"/>
        <end position="351"/>
    </location>
</feature>
<dbReference type="OrthoDB" id="3238562at2759"/>
<dbReference type="PROSITE" id="PS50294">
    <property type="entry name" value="WD_REPEATS_REGION"/>
    <property type="match status" value="1"/>
</dbReference>
<evidence type="ECO:0000313" key="6">
    <source>
        <dbReference type="Proteomes" id="UP000076722"/>
    </source>
</evidence>
<evidence type="ECO:0000256" key="2">
    <source>
        <dbReference type="ARBA" id="ARBA00022737"/>
    </source>
</evidence>
<keyword evidence="1 3" id="KW-0853">WD repeat</keyword>
<dbReference type="PROSITE" id="PS50082">
    <property type="entry name" value="WD_REPEATS_2"/>
    <property type="match status" value="1"/>
</dbReference>
<dbReference type="InterPro" id="IPR036322">
    <property type="entry name" value="WD40_repeat_dom_sf"/>
</dbReference>
<evidence type="ECO:0000313" key="5">
    <source>
        <dbReference type="EMBL" id="KZS90610.1"/>
    </source>
</evidence>
<dbReference type="InterPro" id="IPR001680">
    <property type="entry name" value="WD40_rpt"/>
</dbReference>
<reference evidence="5 6" key="1">
    <citation type="journal article" date="2016" name="Mol. Biol. Evol.">
        <title>Comparative Genomics of Early-Diverging Mushroom-Forming Fungi Provides Insights into the Origins of Lignocellulose Decay Capabilities.</title>
        <authorList>
            <person name="Nagy L.G."/>
            <person name="Riley R."/>
            <person name="Tritt A."/>
            <person name="Adam C."/>
            <person name="Daum C."/>
            <person name="Floudas D."/>
            <person name="Sun H."/>
            <person name="Yadav J.S."/>
            <person name="Pangilinan J."/>
            <person name="Larsson K.H."/>
            <person name="Matsuura K."/>
            <person name="Barry K."/>
            <person name="Labutti K."/>
            <person name="Kuo R."/>
            <person name="Ohm R.A."/>
            <person name="Bhattacharya S.S."/>
            <person name="Shirouzu T."/>
            <person name="Yoshinaga Y."/>
            <person name="Martin F.M."/>
            <person name="Grigoriev I.V."/>
            <person name="Hibbett D.S."/>
        </authorList>
    </citation>
    <scope>NUCLEOTIDE SEQUENCE [LARGE SCALE GENOMIC DNA]</scope>
    <source>
        <strain evidence="5 6">HHB9708</strain>
    </source>
</reference>
<dbReference type="Gene3D" id="2.130.10.10">
    <property type="entry name" value="YVTN repeat-like/Quinoprotein amine dehydrogenase"/>
    <property type="match status" value="1"/>
</dbReference>
<keyword evidence="2" id="KW-0677">Repeat</keyword>
<gene>
    <name evidence="5" type="ORF">SISNIDRAFT_488184</name>
</gene>
<dbReference type="Pfam" id="PF00400">
    <property type="entry name" value="WD40"/>
    <property type="match status" value="1"/>
</dbReference>
<keyword evidence="6" id="KW-1185">Reference proteome</keyword>
<evidence type="ECO:0000256" key="4">
    <source>
        <dbReference type="SAM" id="Phobius"/>
    </source>
</evidence>
<name>A0A164RJF5_9AGAM</name>